<feature type="compositionally biased region" description="Low complexity" evidence="4">
    <location>
        <begin position="1562"/>
        <end position="1591"/>
    </location>
</feature>
<accession>A0A1Q9F0S0</accession>
<dbReference type="Pfam" id="PF00400">
    <property type="entry name" value="WD40"/>
    <property type="match status" value="6"/>
</dbReference>
<dbReference type="CDD" id="cd17039">
    <property type="entry name" value="Ubl_ubiquitin_like"/>
    <property type="match status" value="1"/>
</dbReference>
<dbReference type="OrthoDB" id="415616at2759"/>
<dbReference type="GO" id="GO:0070042">
    <property type="term" value="F:rRNA (uridine-N3-)-methyltransferase activity"/>
    <property type="evidence" value="ECO:0007669"/>
    <property type="project" value="InterPro"/>
</dbReference>
<evidence type="ECO:0000313" key="6">
    <source>
        <dbReference type="EMBL" id="OLQ13251.1"/>
    </source>
</evidence>
<dbReference type="GO" id="GO:0070475">
    <property type="term" value="P:rRNA base methylation"/>
    <property type="evidence" value="ECO:0007669"/>
    <property type="project" value="InterPro"/>
</dbReference>
<feature type="repeat" description="WD" evidence="3">
    <location>
        <begin position="267"/>
        <end position="308"/>
    </location>
</feature>
<feature type="repeat" description="WD" evidence="3">
    <location>
        <begin position="203"/>
        <end position="225"/>
    </location>
</feature>
<feature type="domain" description="25S rRNA (uridine-N(3))-methyltransferase BMT5-like" evidence="5">
    <location>
        <begin position="499"/>
        <end position="632"/>
    </location>
</feature>
<evidence type="ECO:0000313" key="7">
    <source>
        <dbReference type="Proteomes" id="UP000186817"/>
    </source>
</evidence>
<keyword evidence="2" id="KW-0677">Repeat</keyword>
<dbReference type="InterPro" id="IPR019775">
    <property type="entry name" value="WD40_repeat_CS"/>
</dbReference>
<keyword evidence="1 3" id="KW-0853">WD repeat</keyword>
<dbReference type="InterPro" id="IPR001680">
    <property type="entry name" value="WD40_rpt"/>
</dbReference>
<reference evidence="6 7" key="1">
    <citation type="submission" date="2016-02" db="EMBL/GenBank/DDBJ databases">
        <title>Genome analysis of coral dinoflagellate symbionts highlights evolutionary adaptations to a symbiotic lifestyle.</title>
        <authorList>
            <person name="Aranda M."/>
            <person name="Li Y."/>
            <person name="Liew Y.J."/>
            <person name="Baumgarten S."/>
            <person name="Simakov O."/>
            <person name="Wilson M."/>
            <person name="Piel J."/>
            <person name="Ashoor H."/>
            <person name="Bougouffa S."/>
            <person name="Bajic V.B."/>
            <person name="Ryu T."/>
            <person name="Ravasi T."/>
            <person name="Bayer T."/>
            <person name="Micklem G."/>
            <person name="Kim H."/>
            <person name="Bhak J."/>
            <person name="Lajeunesse T.C."/>
            <person name="Voolstra C.R."/>
        </authorList>
    </citation>
    <scope>NUCLEOTIDE SEQUENCE [LARGE SCALE GENOMIC DNA]</scope>
    <source>
        <strain evidence="6 7">CCMP2467</strain>
    </source>
</reference>
<feature type="repeat" description="WD" evidence="3">
    <location>
        <begin position="397"/>
        <end position="438"/>
    </location>
</feature>
<feature type="compositionally biased region" description="Polar residues" evidence="4">
    <location>
        <begin position="1614"/>
        <end position="1630"/>
    </location>
</feature>
<evidence type="ECO:0000256" key="1">
    <source>
        <dbReference type="ARBA" id="ARBA00022574"/>
    </source>
</evidence>
<feature type="repeat" description="WD" evidence="3">
    <location>
        <begin position="368"/>
        <end position="396"/>
    </location>
</feature>
<gene>
    <name evidence="6" type="primary">HET-E1</name>
    <name evidence="6" type="ORF">AK812_SmicGene2668</name>
</gene>
<evidence type="ECO:0000259" key="5">
    <source>
        <dbReference type="Pfam" id="PF10354"/>
    </source>
</evidence>
<evidence type="ECO:0000256" key="2">
    <source>
        <dbReference type="ARBA" id="ARBA00022737"/>
    </source>
</evidence>
<proteinExistence type="predicted"/>
<evidence type="ECO:0000256" key="3">
    <source>
        <dbReference type="PROSITE-ProRule" id="PRU00221"/>
    </source>
</evidence>
<feature type="repeat" description="WD" evidence="3">
    <location>
        <begin position="225"/>
        <end position="266"/>
    </location>
</feature>
<keyword evidence="7" id="KW-1185">Reference proteome</keyword>
<dbReference type="InterPro" id="IPR053299">
    <property type="entry name" value="ASTRA_WD_repeat"/>
</dbReference>
<dbReference type="Pfam" id="PF10354">
    <property type="entry name" value="BMT5-like"/>
    <property type="match status" value="1"/>
</dbReference>
<dbReference type="PROSITE" id="PS00678">
    <property type="entry name" value="WD_REPEATS_1"/>
    <property type="match status" value="2"/>
</dbReference>
<dbReference type="InterPro" id="IPR019446">
    <property type="entry name" value="BMT5-like"/>
</dbReference>
<dbReference type="SUPFAM" id="SSF50978">
    <property type="entry name" value="WD40 repeat-like"/>
    <property type="match status" value="1"/>
</dbReference>
<dbReference type="Proteomes" id="UP000186817">
    <property type="component" value="Unassembled WGS sequence"/>
</dbReference>
<dbReference type="EMBL" id="LSRX01000030">
    <property type="protein sequence ID" value="OLQ13251.1"/>
    <property type="molecule type" value="Genomic_DNA"/>
</dbReference>
<feature type="repeat" description="WD" evidence="3">
    <location>
        <begin position="439"/>
        <end position="480"/>
    </location>
</feature>
<dbReference type="PRINTS" id="PR00320">
    <property type="entry name" value="GPROTEINBRPT"/>
</dbReference>
<dbReference type="PROSITE" id="PS50082">
    <property type="entry name" value="WD_REPEATS_2"/>
    <property type="match status" value="7"/>
</dbReference>
<sequence>MVGVFARSEFDAVSRWIVKAPFREHSLLRFTALKKQRTTGNHALRGLRLSLAVASWQIVAESYGTQRVPSAMSHEVKTAGEPPQDLDQFQLLTKLFGTGPRASRDVKKEPLSSAMRLCPDESMAGWQVEAVGALSGESLGTVTLPPDGSLRELRRLIANLPGVSATVKLFSDGVELQGQSSLADSGVRDGCEVQVISVRSLQMLSGSQDGMARLWELEERSEVERFQHSAELNGVAASPEPGIFASGCSDRSISLWRFGSTETSCQLQGHMGQVYSVDFCPAGSALLSASGDATARLWDLASEQELLCLRGHMRDVNSAAVSPDGRVFATGSDDYSFAVWDRASGKMTQHWDGRRGDGHSGRVYSVASPDGFYLATGAVDKKAKVWDTRTGTCLRCYSGHTDLVNAVTFSPDGKLLASASDDFTSHVWTADTSQGRIASYKHDAEVLTLSFSGNGQTLATGSMTGAICLWDLSSHQEVGESAACGVPKLQLLPGGCRTLAVGEGDFAFSEGLSASRSCTGSAPELVVTCLESEEDIRSQYADADQRLARLRGAGAKVICGVDATELLKGPLVDEEPFERIVFNFPLLPAKVHKPRASSADVQIANRAMLVEFLRGAAAFLRKDGLLLIANKVRPGIPARREMPPCLWAGDSKLAASTSGLDEALAGEDMVPWVDTLLSEVETHGWPVEHDHFDIAERIAGALRCPGRLVEGGPASYSTRSGALSTSPDKVYCHRFYGTPTDSAFGSVAYPDAVRLVGAVETSYVRLRRDFARCWAQRRRSATVKTKPSFGHGLDEAITVVLSVCDTSFVQYYGDWKESFGGSVSSSVRRQRDLFPLPALQSWPLDDTDCLTETALAIANLCLASLNVLASDMDPGKAGHGRSTPTVAQQGVHEHVCNRCQLFLRRLRDSGDESFAWRGSFRFFEEKPHAKYPAMKAEAVDLPSAAATCDAVKLLPADLADMIMDPKQLFPAGSQTESWPMGVMGRDRDEYIKLVLRQLQCGKTALRQRCLAVGDVFCVPKSSPGKQREVWNGALVSQAAVRPPQPFKLANPGCFVDLCFAEWEEIYMSKRDVHTCFDVLKAPEHLQPWFGRPPVTLHEMSRVCKVSCSSLARYVADDVAGLTPLLPLYPTSTVWPMGFSWSSCVAQACTVACCLKAGVQEQDFISMDSPPPSGPEICGVATDDTFFFHKDKLVGERRLHQLDAAFDLSGMPKNATKDVTLQQSMTALGCELTSKPPAAEPSAPKLVTLFMALLDVFCVGEASPAGLNRLLGLEQWFCLLSRPMYSIFDSIYEFVRKEPQDRVQPLPSKVRVELVVAAFLAPLLGADLGRRFLPRLIACDASGSFGFGVSYMKCSSSLVKEVSQFSERRGDFVRFFPEEGAVPCRDRIGVPHVLPFHQWQFRTAISARAQWKAHSGVLEAHALHLALKWTLRRPSHFHRRLVILVDAKAVLGAVSKGRTSAPGLRRVLRQIGSLLLATDSLARLVYIPSEDNPADKPSRGTGNFVTSALLSSVCFNQLLARVASFQIVPVSWRGASNLYIQAQQSPGGAFGSLSSFKVPPSPAAGSSASEAARSPAAGPAASFASQGAASPPGGSPPAADPWQSLRSWMGDPFGTSANQTSTAAWPVQVSSPDVGKRNSFSSKSPAAARFDMWPKAAGDTEPAGWPDASDTPDASPALAAQQSPAGGRSVASAASVRLKREQEAAKRTLASAMGGSQPAHGRMT</sequence>
<dbReference type="SMART" id="SM00320">
    <property type="entry name" value="WD40"/>
    <property type="match status" value="7"/>
</dbReference>
<dbReference type="PANTHER" id="PTHR44156">
    <property type="entry name" value="SUPERNUMERARY LIMBS, ISOFORM B-RELATED"/>
    <property type="match status" value="1"/>
</dbReference>
<dbReference type="InterPro" id="IPR020472">
    <property type="entry name" value="WD40_PAC1"/>
</dbReference>
<feature type="repeat" description="WD" evidence="3">
    <location>
        <begin position="309"/>
        <end position="350"/>
    </location>
</feature>
<dbReference type="PROSITE" id="PS50294">
    <property type="entry name" value="WD_REPEATS_REGION"/>
    <property type="match status" value="4"/>
</dbReference>
<comment type="caution">
    <text evidence="6">The sequence shown here is derived from an EMBL/GenBank/DDBJ whole genome shotgun (WGS) entry which is preliminary data.</text>
</comment>
<organism evidence="6 7">
    <name type="scientific">Symbiodinium microadriaticum</name>
    <name type="common">Dinoflagellate</name>
    <name type="synonym">Zooxanthella microadriatica</name>
    <dbReference type="NCBI Taxonomy" id="2951"/>
    <lineage>
        <taxon>Eukaryota</taxon>
        <taxon>Sar</taxon>
        <taxon>Alveolata</taxon>
        <taxon>Dinophyceae</taxon>
        <taxon>Suessiales</taxon>
        <taxon>Symbiodiniaceae</taxon>
        <taxon>Symbiodinium</taxon>
    </lineage>
</organism>
<dbReference type="CDD" id="cd00200">
    <property type="entry name" value="WD40"/>
    <property type="match status" value="1"/>
</dbReference>
<evidence type="ECO:0000256" key="4">
    <source>
        <dbReference type="SAM" id="MobiDB-lite"/>
    </source>
</evidence>
<dbReference type="InterPro" id="IPR036322">
    <property type="entry name" value="WD40_repeat_dom_sf"/>
</dbReference>
<dbReference type="Gene3D" id="2.130.10.10">
    <property type="entry name" value="YVTN repeat-like/Quinoprotein amine dehydrogenase"/>
    <property type="match status" value="3"/>
</dbReference>
<protein>
    <submittedName>
        <fullName evidence="6">Vegetative incompatibility protein HET-E-1</fullName>
    </submittedName>
</protein>
<name>A0A1Q9F0S0_SYMMI</name>
<dbReference type="InterPro" id="IPR015943">
    <property type="entry name" value="WD40/YVTN_repeat-like_dom_sf"/>
</dbReference>
<feature type="region of interest" description="Disordered" evidence="4">
    <location>
        <begin position="1560"/>
        <end position="1723"/>
    </location>
</feature>
<feature type="compositionally biased region" description="Low complexity" evidence="4">
    <location>
        <begin position="1673"/>
        <end position="1695"/>
    </location>
</feature>